<dbReference type="GO" id="GO:0046872">
    <property type="term" value="F:metal ion binding"/>
    <property type="evidence" value="ECO:0007669"/>
    <property type="project" value="UniProtKB-KW"/>
</dbReference>
<dbReference type="InterPro" id="IPR025198">
    <property type="entry name" value="PPK_N_dom"/>
</dbReference>
<keyword evidence="3 6" id="KW-0547">Nucleotide-binding</keyword>
<keyword evidence="4 6" id="KW-0418">Kinase</keyword>
<dbReference type="NCBIfam" id="NF003917">
    <property type="entry name" value="PRK05443.1-1"/>
    <property type="match status" value="1"/>
</dbReference>
<comment type="caution">
    <text evidence="12">The sequence shown here is derived from an EMBL/GenBank/DDBJ whole genome shotgun (WGS) entry which is preliminary data.</text>
</comment>
<name>A0A5J5IJS7_9BACT</name>
<feature type="binding site" evidence="6">
    <location>
        <position position="365"/>
    </location>
    <ligand>
        <name>Mg(2+)</name>
        <dbReference type="ChEBI" id="CHEBI:18420"/>
    </ligand>
</feature>
<dbReference type="Pfam" id="PF02503">
    <property type="entry name" value="PP_kinase"/>
    <property type="match status" value="1"/>
</dbReference>
<feature type="domain" description="Polyphosphate kinase C-terminal" evidence="10">
    <location>
        <begin position="498"/>
        <end position="669"/>
    </location>
</feature>
<dbReference type="PANTHER" id="PTHR30218:SF0">
    <property type="entry name" value="POLYPHOSPHATE KINASE"/>
    <property type="match status" value="1"/>
</dbReference>
<protein>
    <recommendedName>
        <fullName evidence="6 7">Polyphosphate kinase</fullName>
        <ecNumber evidence="6 7">2.7.4.1</ecNumber>
    </recommendedName>
    <alternativeName>
        <fullName evidence="6">ATP-polyphosphate phosphotransferase</fullName>
    </alternativeName>
    <alternativeName>
        <fullName evidence="6">Polyphosphoric acid kinase</fullName>
    </alternativeName>
</protein>
<keyword evidence="6" id="KW-0460">Magnesium</keyword>
<feature type="domain" description="Polyphosphate kinase N-terminal" evidence="9">
    <location>
        <begin position="3"/>
        <end position="107"/>
    </location>
</feature>
<dbReference type="HAMAP" id="MF_00347">
    <property type="entry name" value="Polyphosphate_kinase"/>
    <property type="match status" value="1"/>
</dbReference>
<dbReference type="InterPro" id="IPR036832">
    <property type="entry name" value="PPK_N_dom_sf"/>
</dbReference>
<evidence type="ECO:0000256" key="1">
    <source>
        <dbReference type="ARBA" id="ARBA00022553"/>
    </source>
</evidence>
<feature type="binding site" evidence="6">
    <location>
        <position position="395"/>
    </location>
    <ligand>
        <name>Mg(2+)</name>
        <dbReference type="ChEBI" id="CHEBI:18420"/>
    </ligand>
</feature>
<comment type="function">
    <text evidence="6 7">Catalyzes the reversible transfer of the terminal phosphate of ATP to form a long-chain polyphosphate (polyP).</text>
</comment>
<feature type="binding site" evidence="6">
    <location>
        <position position="587"/>
    </location>
    <ligand>
        <name>ATP</name>
        <dbReference type="ChEBI" id="CHEBI:30616"/>
    </ligand>
</feature>
<dbReference type="AlphaFoldDB" id="A0A5J5IJS7"/>
<dbReference type="Gene3D" id="3.30.1840.10">
    <property type="entry name" value="Polyphosphate kinase middle domain"/>
    <property type="match status" value="1"/>
</dbReference>
<evidence type="ECO:0000256" key="6">
    <source>
        <dbReference type="HAMAP-Rule" id="MF_00347"/>
    </source>
</evidence>
<dbReference type="Pfam" id="PF17941">
    <property type="entry name" value="PP_kinase_C_1"/>
    <property type="match status" value="1"/>
</dbReference>
<dbReference type="GO" id="GO:0009358">
    <property type="term" value="C:polyphosphate kinase complex"/>
    <property type="evidence" value="ECO:0007669"/>
    <property type="project" value="InterPro"/>
</dbReference>
<comment type="similarity">
    <text evidence="6 7">Belongs to the polyphosphate kinase 1 (PPK1) family.</text>
</comment>
<dbReference type="Pfam" id="PF13089">
    <property type="entry name" value="PP_kinase_N"/>
    <property type="match status" value="1"/>
</dbReference>
<dbReference type="SUPFAM" id="SSF140356">
    <property type="entry name" value="PPK N-terminal domain-like"/>
    <property type="match status" value="1"/>
</dbReference>
<dbReference type="Pfam" id="PF13090">
    <property type="entry name" value="PP_kinase_C"/>
    <property type="match status" value="1"/>
</dbReference>
<comment type="PTM">
    <text evidence="6 7">An intermediate of this reaction is the autophosphorylated ppk in which a phosphate is covalently linked to a histidine residue through a N-P bond.</text>
</comment>
<dbReference type="InterPro" id="IPR036830">
    <property type="entry name" value="PP_kinase_middle_dom_sf"/>
</dbReference>
<dbReference type="Gene3D" id="3.30.870.10">
    <property type="entry name" value="Endonuclease Chain A"/>
    <property type="match status" value="2"/>
</dbReference>
<evidence type="ECO:0000313" key="13">
    <source>
        <dbReference type="Proteomes" id="UP000326903"/>
    </source>
</evidence>
<dbReference type="EC" id="2.7.4.1" evidence="6 7"/>
<reference evidence="12 13" key="1">
    <citation type="submission" date="2019-09" db="EMBL/GenBank/DDBJ databases">
        <title>Draft genome sequence of Ginsengibacter sp. BR5-29.</title>
        <authorList>
            <person name="Im W.-T."/>
        </authorList>
    </citation>
    <scope>NUCLEOTIDE SEQUENCE [LARGE SCALE GENOMIC DNA]</scope>
    <source>
        <strain evidence="12 13">BR5-29</strain>
    </source>
</reference>
<feature type="domain" description="Polyphosphate kinase middle" evidence="8">
    <location>
        <begin position="121"/>
        <end position="296"/>
    </location>
</feature>
<evidence type="ECO:0000256" key="7">
    <source>
        <dbReference type="RuleBase" id="RU003800"/>
    </source>
</evidence>
<evidence type="ECO:0000259" key="8">
    <source>
        <dbReference type="Pfam" id="PF02503"/>
    </source>
</evidence>
<dbReference type="GO" id="GO:0008976">
    <property type="term" value="F:polyphosphate kinase activity"/>
    <property type="evidence" value="ECO:0007669"/>
    <property type="project" value="UniProtKB-UniRule"/>
</dbReference>
<feature type="active site" description="Phosphohistidine intermediate" evidence="6">
    <location>
        <position position="425"/>
    </location>
</feature>
<evidence type="ECO:0000256" key="5">
    <source>
        <dbReference type="ARBA" id="ARBA00022840"/>
    </source>
</evidence>
<organism evidence="12 13">
    <name type="scientific">Ginsengibacter hankyongi</name>
    <dbReference type="NCBI Taxonomy" id="2607284"/>
    <lineage>
        <taxon>Bacteria</taxon>
        <taxon>Pseudomonadati</taxon>
        <taxon>Bacteroidota</taxon>
        <taxon>Chitinophagia</taxon>
        <taxon>Chitinophagales</taxon>
        <taxon>Chitinophagaceae</taxon>
        <taxon>Ginsengibacter</taxon>
    </lineage>
</organism>
<evidence type="ECO:0000259" key="10">
    <source>
        <dbReference type="Pfam" id="PF13090"/>
    </source>
</evidence>
<keyword evidence="2 6" id="KW-0808">Transferase</keyword>
<evidence type="ECO:0000256" key="3">
    <source>
        <dbReference type="ARBA" id="ARBA00022741"/>
    </source>
</evidence>
<evidence type="ECO:0000259" key="9">
    <source>
        <dbReference type="Pfam" id="PF13089"/>
    </source>
</evidence>
<dbReference type="InterPro" id="IPR025200">
    <property type="entry name" value="PPK_C_dom2"/>
</dbReference>
<proteinExistence type="inferred from homology"/>
<dbReference type="InterPro" id="IPR003414">
    <property type="entry name" value="PP_kinase"/>
</dbReference>
<dbReference type="PIRSF" id="PIRSF015589">
    <property type="entry name" value="PP_kinase"/>
    <property type="match status" value="1"/>
</dbReference>
<accession>A0A5J5IJS7</accession>
<dbReference type="Gene3D" id="1.20.58.310">
    <property type="entry name" value="Polyphosphate kinase N-terminal domain"/>
    <property type="match status" value="1"/>
</dbReference>
<dbReference type="SUPFAM" id="SSF143724">
    <property type="entry name" value="PHP14-like"/>
    <property type="match status" value="1"/>
</dbReference>
<dbReference type="InterPro" id="IPR024953">
    <property type="entry name" value="PP_kinase_middle"/>
</dbReference>
<comment type="catalytic activity">
    <reaction evidence="6 7">
        <text>[phosphate](n) + ATP = [phosphate](n+1) + ADP</text>
        <dbReference type="Rhea" id="RHEA:19573"/>
        <dbReference type="Rhea" id="RHEA-COMP:9859"/>
        <dbReference type="Rhea" id="RHEA-COMP:14280"/>
        <dbReference type="ChEBI" id="CHEBI:16838"/>
        <dbReference type="ChEBI" id="CHEBI:30616"/>
        <dbReference type="ChEBI" id="CHEBI:456216"/>
        <dbReference type="EC" id="2.7.4.1"/>
    </reaction>
</comment>
<keyword evidence="13" id="KW-1185">Reference proteome</keyword>
<keyword evidence="6" id="KW-0479">Metal-binding</keyword>
<keyword evidence="5 6" id="KW-0067">ATP-binding</keyword>
<feature type="domain" description="Polyphosphate kinase C-terminal" evidence="11">
    <location>
        <begin position="321"/>
        <end position="483"/>
    </location>
</feature>
<evidence type="ECO:0000256" key="4">
    <source>
        <dbReference type="ARBA" id="ARBA00022777"/>
    </source>
</evidence>
<dbReference type="PANTHER" id="PTHR30218">
    <property type="entry name" value="POLYPHOSPHATE KINASE"/>
    <property type="match status" value="1"/>
</dbReference>
<evidence type="ECO:0000259" key="11">
    <source>
        <dbReference type="Pfam" id="PF17941"/>
    </source>
</evidence>
<dbReference type="InterPro" id="IPR041108">
    <property type="entry name" value="PP_kinase_C_1"/>
</dbReference>
<dbReference type="GO" id="GO:0006799">
    <property type="term" value="P:polyphosphate biosynthetic process"/>
    <property type="evidence" value="ECO:0007669"/>
    <property type="project" value="UniProtKB-UniRule"/>
</dbReference>
<dbReference type="SUPFAM" id="SSF56024">
    <property type="entry name" value="Phospholipase D/nuclease"/>
    <property type="match status" value="2"/>
</dbReference>
<dbReference type="EMBL" id="VYQF01000001">
    <property type="protein sequence ID" value="KAA9040653.1"/>
    <property type="molecule type" value="Genomic_DNA"/>
</dbReference>
<feature type="binding site" evidence="6">
    <location>
        <position position="40"/>
    </location>
    <ligand>
        <name>ATP</name>
        <dbReference type="ChEBI" id="CHEBI:30616"/>
    </ligand>
</feature>
<feature type="binding site" evidence="6">
    <location>
        <position position="458"/>
    </location>
    <ligand>
        <name>ATP</name>
        <dbReference type="ChEBI" id="CHEBI:30616"/>
    </ligand>
</feature>
<dbReference type="RefSeq" id="WP_150412713.1">
    <property type="nucleotide sequence ID" value="NZ_VYQF01000001.1"/>
</dbReference>
<evidence type="ECO:0000313" key="12">
    <source>
        <dbReference type="EMBL" id="KAA9040653.1"/>
    </source>
</evidence>
<dbReference type="NCBIfam" id="TIGR03705">
    <property type="entry name" value="poly_P_kin"/>
    <property type="match status" value="1"/>
</dbReference>
<comment type="cofactor">
    <cofactor evidence="6">
        <name>Mg(2+)</name>
        <dbReference type="ChEBI" id="CHEBI:18420"/>
    </cofactor>
</comment>
<dbReference type="Proteomes" id="UP000326903">
    <property type="component" value="Unassembled WGS sequence"/>
</dbReference>
<dbReference type="GO" id="GO:0005524">
    <property type="term" value="F:ATP binding"/>
    <property type="evidence" value="ECO:0007669"/>
    <property type="project" value="UniProtKB-KW"/>
</dbReference>
<keyword evidence="1 6" id="KW-0597">Phosphoprotein</keyword>
<evidence type="ECO:0000256" key="2">
    <source>
        <dbReference type="ARBA" id="ARBA00022679"/>
    </source>
</evidence>
<feature type="binding site" evidence="6">
    <location>
        <position position="559"/>
    </location>
    <ligand>
        <name>ATP</name>
        <dbReference type="ChEBI" id="CHEBI:30616"/>
    </ligand>
</feature>
<sequence length="680" mass="78855">MMYNRDLSWLGFNLRVLQEAADADVPLYERLKFLSIFSSNLDEFFRVRYPEVIALSLLGKKTRKEIHESDKNVVEKIQDEINRQLDFFGSILHNEILPSLKQNGIIFYYNETIRIEHLPEIREIFLSNILSFIQPIYLDGKSEKGFMPENNKLYLVITLEDINGTLKQAIVNIPSEKTKRFFTLTPLDGFDYVIFLDDIVRENLVFIFPGLKIIGVYSIKLNRDAEIHLEDDYRGNLLKKIEGRLKKRDFGLPSRFLFQKGMPLNLQMFLISAFNITNDDMFPGGRYHNLKDLSNFPDFNKHLCYQKRKPLSSSHVMNSGDIFDILPGDDILLHLPYQSYNPVLSFFNQAAVDINVSDIYITLYRVAEESHIINALISAAKNGKNVVVFIELKARFDEANNIRWSRIMKDAGIKLIYSPALIKVHSKIALVRKKKDGIKQSFAVLSTGNFNEITAQFYTDHVLMTADKQIIKELRRLFKYLQLDHHFNKAKDIEFKSLLVSRFNMKEELKNLIDKEIDKAKQGEDALIRIKVNNLEEPGFINQLYKAGKAGVKINLIVRSICCLVPGIPGESENIVVKRIVDRYLEHSRILIFGTKENAEVIMGSADLMTRNLYYRIEADVRIKNENCKKELIKYFTKQWDDNDKAVMLLANFQQEKINVGNAEKINAQQSIYNFLETRQ</sequence>
<gene>
    <name evidence="12" type="primary">ppk1</name>
    <name evidence="6" type="synonym">ppk</name>
    <name evidence="12" type="ORF">FW778_01025</name>
</gene>